<evidence type="ECO:0000313" key="8">
    <source>
        <dbReference type="EMBL" id="EEB12812.1"/>
    </source>
</evidence>
<dbReference type="InterPro" id="IPR016024">
    <property type="entry name" value="ARM-type_fold"/>
</dbReference>
<organism>
    <name type="scientific">Pediculus humanus subsp. corporis</name>
    <name type="common">Body louse</name>
    <dbReference type="NCBI Taxonomy" id="121224"/>
    <lineage>
        <taxon>Eukaryota</taxon>
        <taxon>Metazoa</taxon>
        <taxon>Ecdysozoa</taxon>
        <taxon>Arthropoda</taxon>
        <taxon>Hexapoda</taxon>
        <taxon>Insecta</taxon>
        <taxon>Pterygota</taxon>
        <taxon>Neoptera</taxon>
        <taxon>Paraneoptera</taxon>
        <taxon>Psocodea</taxon>
        <taxon>Troctomorpha</taxon>
        <taxon>Phthiraptera</taxon>
        <taxon>Anoplura</taxon>
        <taxon>Pediculidae</taxon>
        <taxon>Pediculus</taxon>
    </lineage>
</organism>
<dbReference type="GO" id="GO:0000776">
    <property type="term" value="C:kinetochore"/>
    <property type="evidence" value="ECO:0007669"/>
    <property type="project" value="TreeGrafter"/>
</dbReference>
<dbReference type="EMBL" id="AAZO01002405">
    <property type="status" value="NOT_ANNOTATED_CDS"/>
    <property type="molecule type" value="Genomic_DNA"/>
</dbReference>
<sequence length="1463" mass="162799">MAVPTDMDGFNDKIGTTDTYSKLSLGDALINYLGNHGNSIECTDIGQFIDKLVPWLTCSNFKVSQKGLEIMTALVDRMKHDFKPYVPTVCPAIVDRLGDSHESVREKAQALLMVFLEKEVLTPQQLFDRVTYSFSHKNSKVREEIMICLVNTINMFGSSAISLSKLTPHLVKLLADQNIHVREQAFSTLMEIYRRVGDRLRIDIQRRYASTINPSRKVVKTLQSRKPPSTPLGGSTSLVREYSNAATCSSPPSILQNENNFCFLPLPPLAGAVDEDFFLNAFEDVPTVQIFSTHELKEMVNTIATTIGNVETDWDKRVDAFKRIRSLLIAGAASYEEFNEFIKKWELPFIESLKDLRSHVVRETCVTIAYLAQNLGIKFGRFAEVVFQNLINLIQSSAKVIASSACTCIRFIIQNVHNQRLLPIINNNLTSRSKEIRKAMCDVLDQLLHTWPLSILDKRVPLLQEAVRRGVSDADKEARVSARRAYWAFKGYFPDQADALLATLDYSYKKMLYGEASLSGSNQSLNQGSLTRQSSASGRSRVPVTSAGEKKIMSPGNRSNSAIDLQAAQRANARAQYAAMNRLKAGSGASLRDEHGYSSRKSRKSPEISAMASPERLSRPRSRVSGYSQSQPTSRSASPSSHLSYHTYQSPTTRPRKLSGGGISGIPGPRSSTNSRETSRETSPSRLGSLSRLRTGRGLSHYSSLDRPPSSIRPVMTQKILQQSREAENALADALNFDDGHNDLVRSLNLKKSSKLFDDHSDESETSSVCSERSFDSLRRPSDVKLVIATHALICLLWLQSYSWSGSQSRIYKDFWNDSGCRDISEIIASFSRTSWSERKEGLVGLHQYLRNGNLLTPLELKIVTEIFTKMFMDSQTKAFTLFLDTLNEIIIKHQADLNDWLYILLTKLLNKLGSDVLTSIGRRILYTLSLVRENFSTELQMNEMLRFIIDPTQTHNTKVKVAALNYLTRLASEMESSDFNPGNPTAAALAKMINWTKGSDAKGSGEVKRAAQEAIVALFNLNPSLITMKLAEFNKEYQELAANLVQSHLRYSSGGVGGGGGGGSGSAPSSPAPMPLSPSRPSLLSLKNNHYEPDSIDSDEIYKRTTAEIQNYSFESKLVERDRDTTSQDSGISQMSAGPGDKMEALEERFEAITIQGSNSGHSSSLSSPTQRIKEYNGMEKTLAGDSLDDADGFQEGNPEEEAEAWKNVLQTLGSVNSDPLTSQQKEALVLLFRLVRQGSTLTLTQNFRKLFKILVQLLPLIDASQTNKVISDVTVITQVLRTITEMFKKPALTHLFADFTELLLMKVMRLFEGTHKDNKEVVRHAETCCSAMATVLPVDTTLKMLNAFAHTKEHPANMYAVKTITKVVQHRNKELILPHLKQTMTALIEAYNSEHSSVRKSVVFCIVALHAVFGEEELGPYLDKLCPSKRKLLNLYIKRQQHGTSIPANESKNSSDSGPTL</sequence>
<dbReference type="RefSeq" id="XP_002425550.1">
    <property type="nucleotide sequence ID" value="XM_002425505.1"/>
</dbReference>
<dbReference type="InterPro" id="IPR024395">
    <property type="entry name" value="CLASP_N_dom"/>
</dbReference>
<dbReference type="KEGG" id="phu:Phum_PHUM208010"/>
<feature type="compositionally biased region" description="Polar residues" evidence="6">
    <location>
        <begin position="522"/>
        <end position="538"/>
    </location>
</feature>
<dbReference type="EnsemblMetazoa" id="PHUM208010-RA">
    <property type="protein sequence ID" value="PHUM208010-PA"/>
    <property type="gene ID" value="PHUM208010"/>
</dbReference>
<feature type="compositionally biased region" description="Low complexity" evidence="6">
    <location>
        <begin position="627"/>
        <end position="647"/>
    </location>
</feature>
<feature type="region of interest" description="Disordered" evidence="6">
    <location>
        <begin position="1121"/>
        <end position="1140"/>
    </location>
</feature>
<evidence type="ECO:0000256" key="1">
    <source>
        <dbReference type="ARBA" id="ARBA00004245"/>
    </source>
</evidence>
<keyword evidence="3" id="KW-0677">Repeat</keyword>
<evidence type="ECO:0000313" key="10">
    <source>
        <dbReference type="Proteomes" id="UP000009046"/>
    </source>
</evidence>
<dbReference type="GO" id="GO:0008017">
    <property type="term" value="F:microtubule binding"/>
    <property type="evidence" value="ECO:0007669"/>
    <property type="project" value="TreeGrafter"/>
</dbReference>
<dbReference type="Proteomes" id="UP000009046">
    <property type="component" value="Unassembled WGS sequence"/>
</dbReference>
<comment type="subcellular location">
    <subcellularLocation>
        <location evidence="1">Cytoplasm</location>
        <location evidence="1">Cytoskeleton</location>
    </subcellularLocation>
</comment>
<dbReference type="PANTHER" id="PTHR21567">
    <property type="entry name" value="CLASP"/>
    <property type="match status" value="1"/>
</dbReference>
<dbReference type="HOGENOM" id="CLU_005060_0_0_1"/>
<evidence type="ECO:0000256" key="6">
    <source>
        <dbReference type="SAM" id="MobiDB-lite"/>
    </source>
</evidence>
<evidence type="ECO:0000313" key="9">
    <source>
        <dbReference type="EnsemblMetazoa" id="PHUM208010-PA"/>
    </source>
</evidence>
<reference evidence="9" key="3">
    <citation type="submission" date="2021-02" db="UniProtKB">
        <authorList>
            <consortium name="EnsemblMetazoa"/>
        </authorList>
    </citation>
    <scope>IDENTIFICATION</scope>
    <source>
        <strain evidence="9">USDA</strain>
    </source>
</reference>
<feature type="domain" description="TOG" evidence="7">
    <location>
        <begin position="1"/>
        <end position="228"/>
    </location>
</feature>
<dbReference type="FunCoup" id="E0VHF6">
    <property type="interactions" value="1131"/>
</dbReference>
<accession>E0VHF6</accession>
<feature type="compositionally biased region" description="Polar residues" evidence="6">
    <location>
        <begin position="1128"/>
        <end position="1137"/>
    </location>
</feature>
<dbReference type="GO" id="GO:0090307">
    <property type="term" value="P:mitotic spindle assembly"/>
    <property type="evidence" value="ECO:0007669"/>
    <property type="project" value="TreeGrafter"/>
</dbReference>
<feature type="domain" description="TOG" evidence="7">
    <location>
        <begin position="817"/>
        <end position="1043"/>
    </location>
</feature>
<proteinExistence type="predicted"/>
<feature type="domain" description="TOG" evidence="7">
    <location>
        <begin position="1197"/>
        <end position="1450"/>
    </location>
</feature>
<feature type="region of interest" description="Disordered" evidence="6">
    <location>
        <begin position="1056"/>
        <end position="1085"/>
    </location>
</feature>
<dbReference type="InParanoid" id="E0VHF6"/>
<dbReference type="GO" id="GO:0031110">
    <property type="term" value="P:regulation of microtubule polymerization or depolymerization"/>
    <property type="evidence" value="ECO:0007669"/>
    <property type="project" value="UniProtKB-ARBA"/>
</dbReference>
<feature type="compositionally biased region" description="Gly residues" evidence="6">
    <location>
        <begin position="1056"/>
        <end position="1066"/>
    </location>
</feature>
<dbReference type="GO" id="GO:0005876">
    <property type="term" value="C:spindle microtubule"/>
    <property type="evidence" value="ECO:0007669"/>
    <property type="project" value="TreeGrafter"/>
</dbReference>
<dbReference type="GeneID" id="8237354"/>
<dbReference type="OrthoDB" id="46159at2759"/>
<keyword evidence="2" id="KW-0963">Cytoplasm</keyword>
<evidence type="ECO:0000259" key="7">
    <source>
        <dbReference type="SMART" id="SM01349"/>
    </source>
</evidence>
<dbReference type="SUPFAM" id="SSF48371">
    <property type="entry name" value="ARM repeat"/>
    <property type="match status" value="2"/>
</dbReference>
<dbReference type="GO" id="GO:0005815">
    <property type="term" value="C:microtubule organizing center"/>
    <property type="evidence" value="ECO:0007669"/>
    <property type="project" value="TreeGrafter"/>
</dbReference>
<reference evidence="8" key="2">
    <citation type="submission" date="2007-04" db="EMBL/GenBank/DDBJ databases">
        <title>The genome of the human body louse.</title>
        <authorList>
            <consortium name="The Human Body Louse Genome Consortium"/>
            <person name="Kirkness E."/>
            <person name="Walenz B."/>
            <person name="Hass B."/>
            <person name="Bruggner R."/>
            <person name="Strausberg R."/>
        </authorList>
    </citation>
    <scope>NUCLEOTIDE SEQUENCE</scope>
    <source>
        <strain evidence="8">USDA</strain>
    </source>
</reference>
<dbReference type="InterPro" id="IPR034085">
    <property type="entry name" value="TOG"/>
</dbReference>
<name>E0VHF6_PEDHC</name>
<dbReference type="Pfam" id="PF12348">
    <property type="entry name" value="CLASP_N"/>
    <property type="match status" value="1"/>
</dbReference>
<dbReference type="VEuPathDB" id="VectorBase:PHUM208010"/>
<feature type="region of interest" description="Disordered" evidence="6">
    <location>
        <begin position="586"/>
        <end position="713"/>
    </location>
</feature>
<dbReference type="OMA" id="KMRHNWL"/>
<keyword evidence="10" id="KW-1185">Reference proteome</keyword>
<evidence type="ECO:0000256" key="3">
    <source>
        <dbReference type="ARBA" id="ARBA00022737"/>
    </source>
</evidence>
<dbReference type="CTD" id="8237354"/>
<dbReference type="Pfam" id="PF21041">
    <property type="entry name" value="XMAP215_CLASP_TOG"/>
    <property type="match status" value="1"/>
</dbReference>
<protein>
    <submittedName>
        <fullName evidence="8 9">Microtubule associated-protein orbit, putative</fullName>
    </submittedName>
</protein>
<feature type="region of interest" description="Disordered" evidence="6">
    <location>
        <begin position="522"/>
        <end position="560"/>
    </location>
</feature>
<dbReference type="STRING" id="121224.E0VHF6"/>
<dbReference type="SMART" id="SM01349">
    <property type="entry name" value="TOG"/>
    <property type="match status" value="4"/>
</dbReference>
<keyword evidence="4" id="KW-0206">Cytoskeleton</keyword>
<feature type="compositionally biased region" description="Low complexity" evidence="6">
    <location>
        <begin position="666"/>
        <end position="700"/>
    </location>
</feature>
<dbReference type="GO" id="GO:0072686">
    <property type="term" value="C:mitotic spindle"/>
    <property type="evidence" value="ECO:0007669"/>
    <property type="project" value="TreeGrafter"/>
</dbReference>
<dbReference type="InterPro" id="IPR021133">
    <property type="entry name" value="HEAT_type_2"/>
</dbReference>
<evidence type="ECO:0000256" key="5">
    <source>
        <dbReference type="PROSITE-ProRule" id="PRU00103"/>
    </source>
</evidence>
<dbReference type="InterPro" id="IPR048491">
    <property type="entry name" value="XMAP215_CLASP_TOG"/>
</dbReference>
<dbReference type="GO" id="GO:0045180">
    <property type="term" value="C:basal cortex"/>
    <property type="evidence" value="ECO:0007669"/>
    <property type="project" value="TreeGrafter"/>
</dbReference>
<reference evidence="8" key="1">
    <citation type="submission" date="2007-04" db="EMBL/GenBank/DDBJ databases">
        <title>Annotation of Pediculus humanus corporis strain USDA.</title>
        <authorList>
            <person name="Kirkness E."/>
            <person name="Hannick L."/>
            <person name="Hass B."/>
            <person name="Bruggner R."/>
            <person name="Lawson D."/>
            <person name="Bidwell S."/>
            <person name="Joardar V."/>
            <person name="Caler E."/>
            <person name="Walenz B."/>
            <person name="Inman J."/>
            <person name="Schobel S."/>
            <person name="Galinsky K."/>
            <person name="Amedeo P."/>
            <person name="Strausberg R."/>
        </authorList>
    </citation>
    <scope>NUCLEOTIDE SEQUENCE</scope>
    <source>
        <strain evidence="8">USDA</strain>
    </source>
</reference>
<dbReference type="GO" id="GO:0005881">
    <property type="term" value="C:cytoplasmic microtubule"/>
    <property type="evidence" value="ECO:0007669"/>
    <property type="project" value="TreeGrafter"/>
</dbReference>
<dbReference type="PROSITE" id="PS50077">
    <property type="entry name" value="HEAT_REPEAT"/>
    <property type="match status" value="1"/>
</dbReference>
<feature type="domain" description="TOG" evidence="7">
    <location>
        <begin position="295"/>
        <end position="525"/>
    </location>
</feature>
<evidence type="ECO:0000256" key="2">
    <source>
        <dbReference type="ARBA" id="ARBA00022490"/>
    </source>
</evidence>
<dbReference type="eggNOG" id="KOG2956">
    <property type="taxonomic scope" value="Eukaryota"/>
</dbReference>
<dbReference type="InterPro" id="IPR011989">
    <property type="entry name" value="ARM-like"/>
</dbReference>
<dbReference type="GO" id="GO:0040001">
    <property type="term" value="P:establishment of mitotic spindle localization"/>
    <property type="evidence" value="ECO:0007669"/>
    <property type="project" value="TreeGrafter"/>
</dbReference>
<dbReference type="Gene3D" id="1.25.10.10">
    <property type="entry name" value="Leucine-rich Repeat Variant"/>
    <property type="match status" value="4"/>
</dbReference>
<dbReference type="PANTHER" id="PTHR21567:SF9">
    <property type="entry name" value="CLIP-ASSOCIATING PROTEIN"/>
    <property type="match status" value="1"/>
</dbReference>
<feature type="repeat" description="HEAT" evidence="5">
    <location>
        <begin position="166"/>
        <end position="203"/>
    </location>
</feature>
<gene>
    <name evidence="9" type="primary">8237354</name>
    <name evidence="8" type="ORF">Phum_PHUM208010</name>
</gene>
<dbReference type="GO" id="GO:1902903">
    <property type="term" value="P:regulation of supramolecular fiber organization"/>
    <property type="evidence" value="ECO:0007669"/>
    <property type="project" value="UniProtKB-ARBA"/>
</dbReference>
<dbReference type="EMBL" id="DS235169">
    <property type="protein sequence ID" value="EEB12812.1"/>
    <property type="molecule type" value="Genomic_DNA"/>
</dbReference>
<evidence type="ECO:0000256" key="4">
    <source>
        <dbReference type="ARBA" id="ARBA00023212"/>
    </source>
</evidence>